<protein>
    <submittedName>
        <fullName evidence="1">Uncharacterized protein</fullName>
    </submittedName>
</protein>
<dbReference type="EMBL" id="RBXL01000002">
    <property type="protein sequence ID" value="RKT37907.1"/>
    <property type="molecule type" value="Genomic_DNA"/>
</dbReference>
<proteinExistence type="predicted"/>
<reference evidence="1 2" key="1">
    <citation type="submission" date="2018-10" db="EMBL/GenBank/DDBJ databases">
        <title>Genomic Encyclopedia of Archaeal and Bacterial Type Strains, Phase II (KMG-II): from individual species to whole genera.</title>
        <authorList>
            <person name="Goeker M."/>
        </authorList>
    </citation>
    <scope>NUCLEOTIDE SEQUENCE [LARGE SCALE GENOMIC DNA]</scope>
    <source>
        <strain evidence="1 2">DSM 235</strain>
    </source>
</reference>
<evidence type="ECO:0000313" key="1">
    <source>
        <dbReference type="EMBL" id="RKT37907.1"/>
    </source>
</evidence>
<organism evidence="1 2">
    <name type="scientific">Thiocapsa rosea</name>
    <dbReference type="NCBI Taxonomy" id="69360"/>
    <lineage>
        <taxon>Bacteria</taxon>
        <taxon>Pseudomonadati</taxon>
        <taxon>Pseudomonadota</taxon>
        <taxon>Gammaproteobacteria</taxon>
        <taxon>Chromatiales</taxon>
        <taxon>Chromatiaceae</taxon>
        <taxon>Thiocapsa</taxon>
    </lineage>
</organism>
<dbReference type="AlphaFoldDB" id="A0A495UPF3"/>
<name>A0A495UPF3_9GAMM</name>
<keyword evidence="2" id="KW-1185">Reference proteome</keyword>
<dbReference type="Proteomes" id="UP000274556">
    <property type="component" value="Unassembled WGS sequence"/>
</dbReference>
<comment type="caution">
    <text evidence="1">The sequence shown here is derived from an EMBL/GenBank/DDBJ whole genome shotgun (WGS) entry which is preliminary data.</text>
</comment>
<dbReference type="RefSeq" id="WP_120800198.1">
    <property type="nucleotide sequence ID" value="NZ_RBXL01000002.1"/>
</dbReference>
<sequence length="86" mass="9778">MRYSTHWHYLPATVQAQARARWPSGARAAGPGDWYEYEYEIAELDPGYQLSVLPAITADHAPWLARLVGRKAVKPSAPVARAFRRW</sequence>
<evidence type="ECO:0000313" key="2">
    <source>
        <dbReference type="Proteomes" id="UP000274556"/>
    </source>
</evidence>
<accession>A0A495UPF3</accession>
<gene>
    <name evidence="1" type="ORF">BDD21_5418</name>
</gene>
<dbReference type="OrthoDB" id="9843739at2"/>